<dbReference type="EMBL" id="PEDP01003674">
    <property type="protein sequence ID" value="POS82204.1"/>
    <property type="molecule type" value="Genomic_DNA"/>
</dbReference>
<gene>
    <name evidence="1" type="ORF">EPUL_005725</name>
</gene>
<keyword evidence="2" id="KW-1185">Reference proteome</keyword>
<dbReference type="GO" id="GO:0003676">
    <property type="term" value="F:nucleic acid binding"/>
    <property type="evidence" value="ECO:0007669"/>
    <property type="project" value="InterPro"/>
</dbReference>
<feature type="non-terminal residue" evidence="1">
    <location>
        <position position="170"/>
    </location>
</feature>
<dbReference type="STRING" id="225359.A0A2S4PJK3"/>
<comment type="caution">
    <text evidence="1">The sequence shown here is derived from an EMBL/GenBank/DDBJ whole genome shotgun (WGS) entry which is preliminary data.</text>
</comment>
<dbReference type="AlphaFoldDB" id="A0A2S4PJK3"/>
<dbReference type="OrthoDB" id="3558968at2759"/>
<proteinExistence type="predicted"/>
<reference evidence="1 2" key="1">
    <citation type="submission" date="2017-10" db="EMBL/GenBank/DDBJ databases">
        <title>Development of genomic resources for the powdery mildew, Erysiphe pulchra.</title>
        <authorList>
            <person name="Wadl P.A."/>
            <person name="Mack B.M."/>
            <person name="Moore G."/>
            <person name="Beltz S.B."/>
        </authorList>
    </citation>
    <scope>NUCLEOTIDE SEQUENCE [LARGE SCALE GENOMIC DNA]</scope>
    <source>
        <strain evidence="1">Cflorida</strain>
    </source>
</reference>
<evidence type="ECO:0000313" key="1">
    <source>
        <dbReference type="EMBL" id="POS82204.1"/>
    </source>
</evidence>
<accession>A0A2S4PJK3</accession>
<dbReference type="InterPro" id="IPR036397">
    <property type="entry name" value="RNaseH_sf"/>
</dbReference>
<protein>
    <submittedName>
        <fullName evidence="1">Uncharacterized protein</fullName>
    </submittedName>
</protein>
<dbReference type="Proteomes" id="UP000237438">
    <property type="component" value="Unassembled WGS sequence"/>
</dbReference>
<evidence type="ECO:0000313" key="2">
    <source>
        <dbReference type="Proteomes" id="UP000237438"/>
    </source>
</evidence>
<sequence>MEVARATSGIAQSHRLSTVKKRNSTNSIKVLTTWKADMNSSQISPSTPQKKHFSRDQSLLVGSRLKNHESVLMVSMQPWLSVMQDDAPPHSAAKTTEEMGERLLRLFLDLLTPQTFNYPSLGGGKKRSQFKLRLVVKEAWDSVPSEHFVNLIETMLARSQAVIAADGGPT</sequence>
<dbReference type="Gene3D" id="3.30.420.10">
    <property type="entry name" value="Ribonuclease H-like superfamily/Ribonuclease H"/>
    <property type="match status" value="1"/>
</dbReference>
<organism evidence="1 2">
    <name type="scientific">Erysiphe pulchra</name>
    <dbReference type="NCBI Taxonomy" id="225359"/>
    <lineage>
        <taxon>Eukaryota</taxon>
        <taxon>Fungi</taxon>
        <taxon>Dikarya</taxon>
        <taxon>Ascomycota</taxon>
        <taxon>Pezizomycotina</taxon>
        <taxon>Leotiomycetes</taxon>
        <taxon>Erysiphales</taxon>
        <taxon>Erysiphaceae</taxon>
        <taxon>Erysiphe</taxon>
    </lineage>
</organism>
<name>A0A2S4PJK3_9PEZI</name>